<dbReference type="AlphaFoldDB" id="A0A397WBW9"/>
<evidence type="ECO:0000313" key="1">
    <source>
        <dbReference type="EMBL" id="RIB30333.1"/>
    </source>
</evidence>
<proteinExistence type="predicted"/>
<gene>
    <name evidence="1" type="ORF">C2G38_2152978</name>
</gene>
<evidence type="ECO:0000313" key="2">
    <source>
        <dbReference type="Proteomes" id="UP000266673"/>
    </source>
</evidence>
<dbReference type="EMBL" id="QKWP01000015">
    <property type="protein sequence ID" value="RIB30333.1"/>
    <property type="molecule type" value="Genomic_DNA"/>
</dbReference>
<keyword evidence="2" id="KW-1185">Reference proteome</keyword>
<protein>
    <submittedName>
        <fullName evidence="1">Uncharacterized protein</fullName>
    </submittedName>
</protein>
<dbReference type="Proteomes" id="UP000266673">
    <property type="component" value="Unassembled WGS sequence"/>
</dbReference>
<organism evidence="1 2">
    <name type="scientific">Gigaspora rosea</name>
    <dbReference type="NCBI Taxonomy" id="44941"/>
    <lineage>
        <taxon>Eukaryota</taxon>
        <taxon>Fungi</taxon>
        <taxon>Fungi incertae sedis</taxon>
        <taxon>Mucoromycota</taxon>
        <taxon>Glomeromycotina</taxon>
        <taxon>Glomeromycetes</taxon>
        <taxon>Diversisporales</taxon>
        <taxon>Gigasporaceae</taxon>
        <taxon>Gigaspora</taxon>
    </lineage>
</organism>
<sequence length="447" mass="50233">MANEGLKVHPPPLADLETVNLPVHGSRGEDTQLTVAGTSGNRYKAEMLWKLLKILLACKKEQSVSFEIVDDLKEAVKKKLSLKLDDMTVDVIIRRHDEADDLRPGFVVDESLINDDETPLQVTIKAPGSLFNKISEKHFQPIEPVQCQPFSWKMENDEAHQMLKVEEWFKERIKSTMQLSCKRYPHTKLSMTFTNCQYQKKENLNLAKLLANESNRKRIDRFDCHGKLIIGVGIAAKEAKVKLNHDIQHEKPVDITIPEEIKREIMDMFVLTDCNDTGEVFPLYLLLIVIIHLELQIYNYYSREIGVRASLLSTNFLLDWLKTSRCVFVIVGGSIFGGFGNASECLEALDGIQYSLWSNVKDLMNLSGSSSGDSVSVATLFESRNVIIDREECRCDGHILLVLPSISFFVDNFAAANASQTSTGGLTKADNGLGRRIEISKFGSFSG</sequence>
<name>A0A397WBW9_9GLOM</name>
<comment type="caution">
    <text evidence="1">The sequence shown here is derived from an EMBL/GenBank/DDBJ whole genome shotgun (WGS) entry which is preliminary data.</text>
</comment>
<dbReference type="OrthoDB" id="2437677at2759"/>
<reference evidence="1 2" key="1">
    <citation type="submission" date="2018-06" db="EMBL/GenBank/DDBJ databases">
        <title>Comparative genomics reveals the genomic features of Rhizophagus irregularis, R. cerebriforme, R. diaphanum and Gigaspora rosea, and their symbiotic lifestyle signature.</title>
        <authorList>
            <person name="Morin E."/>
            <person name="San Clemente H."/>
            <person name="Chen E.C.H."/>
            <person name="De La Providencia I."/>
            <person name="Hainaut M."/>
            <person name="Kuo A."/>
            <person name="Kohler A."/>
            <person name="Murat C."/>
            <person name="Tang N."/>
            <person name="Roy S."/>
            <person name="Loubradou J."/>
            <person name="Henrissat B."/>
            <person name="Grigoriev I.V."/>
            <person name="Corradi N."/>
            <person name="Roux C."/>
            <person name="Martin F.M."/>
        </authorList>
    </citation>
    <scope>NUCLEOTIDE SEQUENCE [LARGE SCALE GENOMIC DNA]</scope>
    <source>
        <strain evidence="1 2">DAOM 194757</strain>
    </source>
</reference>
<accession>A0A397WBW9</accession>